<sequence>MSEKQQRTAASMREKMINRYGDGLHHKHDKNHISYRKHCRSHPAQWLNGKEDEEDTNASTGTLRAVKLRKIRKRLDKGRFH</sequence>
<dbReference type="STRING" id="1034943.BN59_00445"/>
<accession>A0A078KWP8</accession>
<dbReference type="AlphaFoldDB" id="A0A078KWP8"/>
<proteinExistence type="predicted"/>
<evidence type="ECO:0000313" key="2">
    <source>
        <dbReference type="Proteomes" id="UP000044071"/>
    </source>
</evidence>
<dbReference type="EMBL" id="CCSB01000001">
    <property type="protein sequence ID" value="CDZ76179.1"/>
    <property type="molecule type" value="Genomic_DNA"/>
</dbReference>
<dbReference type="eggNOG" id="ENOG5031ECX">
    <property type="taxonomic scope" value="Bacteria"/>
</dbReference>
<protein>
    <submittedName>
        <fullName evidence="1">Uncharacterized protein</fullName>
    </submittedName>
</protein>
<gene>
    <name evidence="1" type="ORF">BN59_00445</name>
</gene>
<dbReference type="Proteomes" id="UP000044071">
    <property type="component" value="Unassembled WGS sequence"/>
</dbReference>
<dbReference type="RefSeq" id="WP_043872770.1">
    <property type="nucleotide sequence ID" value="NZ_CCVW01000001.1"/>
</dbReference>
<keyword evidence="2" id="KW-1185">Reference proteome</keyword>
<dbReference type="OrthoDB" id="5638627at2"/>
<name>A0A078KWP8_9GAMM</name>
<reference evidence="1 2" key="1">
    <citation type="submission" date="2014-06" db="EMBL/GenBank/DDBJ databases">
        <authorList>
            <person name="Urmite Genomes Urmite Genomes"/>
        </authorList>
    </citation>
    <scope>NUCLEOTIDE SEQUENCE [LARGE SCALE GENOMIC DNA]</scope>
</reference>
<organism evidence="1 2">
    <name type="scientific">Legionella massiliensis</name>
    <dbReference type="NCBI Taxonomy" id="1034943"/>
    <lineage>
        <taxon>Bacteria</taxon>
        <taxon>Pseudomonadati</taxon>
        <taxon>Pseudomonadota</taxon>
        <taxon>Gammaproteobacteria</taxon>
        <taxon>Legionellales</taxon>
        <taxon>Legionellaceae</taxon>
        <taxon>Legionella</taxon>
    </lineage>
</organism>
<evidence type="ECO:0000313" key="1">
    <source>
        <dbReference type="EMBL" id="CDZ76179.1"/>
    </source>
</evidence>